<organism evidence="7 8">
    <name type="scientific">Pyricularia oryzae</name>
    <name type="common">Rice blast fungus</name>
    <name type="synonym">Magnaporthe oryzae</name>
    <dbReference type="NCBI Taxonomy" id="318829"/>
    <lineage>
        <taxon>Eukaryota</taxon>
        <taxon>Fungi</taxon>
        <taxon>Dikarya</taxon>
        <taxon>Ascomycota</taxon>
        <taxon>Pezizomycotina</taxon>
        <taxon>Sordariomycetes</taxon>
        <taxon>Sordariomycetidae</taxon>
        <taxon>Magnaporthales</taxon>
        <taxon>Pyriculariaceae</taxon>
        <taxon>Pyricularia</taxon>
    </lineage>
</organism>
<dbReference type="GO" id="GO:0005506">
    <property type="term" value="F:iron ion binding"/>
    <property type="evidence" value="ECO:0007669"/>
    <property type="project" value="InterPro"/>
</dbReference>
<dbReference type="InterPro" id="IPR036396">
    <property type="entry name" value="Cyt_P450_sf"/>
</dbReference>
<dbReference type="Gene3D" id="1.10.630.10">
    <property type="entry name" value="Cytochrome P450"/>
    <property type="match status" value="1"/>
</dbReference>
<dbReference type="EMBL" id="CP034205">
    <property type="protein sequence ID" value="QBZ56726.1"/>
    <property type="molecule type" value="Genomic_DNA"/>
</dbReference>
<keyword evidence="6" id="KW-0349">Heme</keyword>
<evidence type="ECO:0000256" key="1">
    <source>
        <dbReference type="ARBA" id="ARBA00001971"/>
    </source>
</evidence>
<dbReference type="AlphaFoldDB" id="A0A4P7N736"/>
<evidence type="ECO:0000313" key="8">
    <source>
        <dbReference type="Proteomes" id="UP000294847"/>
    </source>
</evidence>
<dbReference type="Pfam" id="PF00067">
    <property type="entry name" value="p450"/>
    <property type="match status" value="1"/>
</dbReference>
<sequence>MSLNSSSILEASLGSGMPLNKGTLILLLAGVAALLVGLDKLLTPSVSSSEPWLLKPSIPLIGHIINLLRYENDFHHRLYKQTGRPALTLQMLWGKLYVILDHRLGSAAMRASEASFDEFGKDFGEQILALQPDTMRRVNEDPAWFPMFNRVSAESLAPLRLRDVTSDAADALARVVCETGDGSPLTVPNLYYWARELITSATLEAMMGPHGIVTSKDRSLNEYLWAFEGGVASFVTHPFPRFTARKAWNGRAKVFEAMARYFGGEFDRTESRGMVKARSAISRVTFEAAELPRIETGAIFPMVTNSGPMGFWFLYFIYSNRDVLARVRAELQAATVLTPNDDDEDGTQTASFNLARVEDSCPFTSACFKETVRLANNGVQNRRMVGDATLRDGEGRSYLFKKGTDLQISTGIGHRSREIWGDDALEFRPDRFLRPLTREQKAAYQVWGGGAHLCPGRHFVLQEVVSMAAVLVVGFDLELTGPLRWEDVKMGQGTMGNNSCKPVNDAKGLQAKVSRRAGWEKTTWAFEA</sequence>
<feature type="binding site" description="axial binding residue" evidence="6">
    <location>
        <position position="454"/>
    </location>
    <ligand>
        <name>heme</name>
        <dbReference type="ChEBI" id="CHEBI:30413"/>
    </ligand>
    <ligandPart>
        <name>Fe</name>
        <dbReference type="ChEBI" id="CHEBI:18248"/>
    </ligandPart>
</feature>
<evidence type="ECO:0000256" key="2">
    <source>
        <dbReference type="ARBA" id="ARBA00010617"/>
    </source>
</evidence>
<dbReference type="GO" id="GO:0004497">
    <property type="term" value="F:monooxygenase activity"/>
    <property type="evidence" value="ECO:0007669"/>
    <property type="project" value="UniProtKB-KW"/>
</dbReference>
<keyword evidence="4 6" id="KW-0408">Iron</keyword>
<dbReference type="PRINTS" id="PR00465">
    <property type="entry name" value="EP450IV"/>
</dbReference>
<dbReference type="InterPro" id="IPR001128">
    <property type="entry name" value="Cyt_P450"/>
</dbReference>
<comment type="cofactor">
    <cofactor evidence="1 6">
        <name>heme</name>
        <dbReference type="ChEBI" id="CHEBI:30413"/>
    </cofactor>
</comment>
<gene>
    <name evidence="7" type="ORF">PoMZ_01641</name>
</gene>
<name>A0A4P7N736_PYROR</name>
<keyword evidence="5" id="KW-0560">Oxidoreductase</keyword>
<keyword evidence="5" id="KW-0503">Monooxygenase</keyword>
<protein>
    <submittedName>
        <fullName evidence="7">Uncharacterized protein</fullName>
    </submittedName>
</protein>
<dbReference type="InterPro" id="IPR053007">
    <property type="entry name" value="CYP450_monoxygenase_sec-met"/>
</dbReference>
<dbReference type="PANTHER" id="PTHR47582">
    <property type="entry name" value="P450, PUTATIVE (EUROFUNG)-RELATED"/>
    <property type="match status" value="1"/>
</dbReference>
<evidence type="ECO:0000313" key="7">
    <source>
        <dbReference type="EMBL" id="QBZ56726.1"/>
    </source>
</evidence>
<dbReference type="SUPFAM" id="SSF48264">
    <property type="entry name" value="Cytochrome P450"/>
    <property type="match status" value="1"/>
</dbReference>
<accession>A0A4P7N736</accession>
<dbReference type="GO" id="GO:0020037">
    <property type="term" value="F:heme binding"/>
    <property type="evidence" value="ECO:0007669"/>
    <property type="project" value="InterPro"/>
</dbReference>
<evidence type="ECO:0000256" key="4">
    <source>
        <dbReference type="ARBA" id="ARBA00023004"/>
    </source>
</evidence>
<evidence type="ECO:0000256" key="3">
    <source>
        <dbReference type="ARBA" id="ARBA00022723"/>
    </source>
</evidence>
<dbReference type="PANTHER" id="PTHR47582:SF1">
    <property type="entry name" value="P450, PUTATIVE (EUROFUNG)-RELATED"/>
    <property type="match status" value="1"/>
</dbReference>
<dbReference type="CDD" id="cd11040">
    <property type="entry name" value="CYP7_CYP8-like"/>
    <property type="match status" value="1"/>
</dbReference>
<evidence type="ECO:0000256" key="6">
    <source>
        <dbReference type="PIRSR" id="PIRSR602403-1"/>
    </source>
</evidence>
<proteinExistence type="inferred from homology"/>
<dbReference type="VEuPathDB" id="FungiDB:M_BR32_EuGene_00015551"/>
<dbReference type="Proteomes" id="UP000294847">
    <property type="component" value="Chromosome 2"/>
</dbReference>
<keyword evidence="3 6" id="KW-0479">Metal-binding</keyword>
<dbReference type="InterPro" id="IPR002403">
    <property type="entry name" value="Cyt_P450_E_grp-IV"/>
</dbReference>
<dbReference type="GO" id="GO:0016705">
    <property type="term" value="F:oxidoreductase activity, acting on paired donors, with incorporation or reduction of molecular oxygen"/>
    <property type="evidence" value="ECO:0007669"/>
    <property type="project" value="InterPro"/>
</dbReference>
<comment type="similarity">
    <text evidence="2">Belongs to the cytochrome P450 family.</text>
</comment>
<evidence type="ECO:0000256" key="5">
    <source>
        <dbReference type="ARBA" id="ARBA00023033"/>
    </source>
</evidence>
<reference evidence="7 8" key="1">
    <citation type="journal article" date="2019" name="Mol. Biol. Evol.">
        <title>Blast fungal genomes show frequent chromosomal changes, gene gains and losses, and effector gene turnover.</title>
        <authorList>
            <person name="Gomez Luciano L.B."/>
            <person name="Jason Tsai I."/>
            <person name="Chuma I."/>
            <person name="Tosa Y."/>
            <person name="Chen Y.H."/>
            <person name="Li J.Y."/>
            <person name="Li M.Y."/>
            <person name="Jade Lu M.Y."/>
            <person name="Nakayashiki H."/>
            <person name="Li W.H."/>
        </authorList>
    </citation>
    <scope>NUCLEOTIDE SEQUENCE [LARGE SCALE GENOMIC DNA]</scope>
    <source>
        <strain evidence="7">MZ5-1-6</strain>
    </source>
</reference>